<comment type="caution">
    <text evidence="2">The sequence shown here is derived from an EMBL/GenBank/DDBJ whole genome shotgun (WGS) entry which is preliminary data.</text>
</comment>
<keyword evidence="3" id="KW-1185">Reference proteome</keyword>
<accession>A0A6A4R4X6</accession>
<evidence type="ECO:0000313" key="3">
    <source>
        <dbReference type="Proteomes" id="UP000447434"/>
    </source>
</evidence>
<dbReference type="AlphaFoldDB" id="A0A6A4R4X6"/>
<reference evidence="3" key="1">
    <citation type="journal article" date="2020" name="Nat. Commun.">
        <title>Genome sequence of the cluster root forming white lupin.</title>
        <authorList>
            <person name="Hufnagel B."/>
            <person name="Marques A."/>
            <person name="Soriano A."/>
            <person name="Marques L."/>
            <person name="Divol F."/>
            <person name="Doumas P."/>
            <person name="Sallet E."/>
            <person name="Mancinotti D."/>
            <person name="Carrere S."/>
            <person name="Marande W."/>
            <person name="Arribat S."/>
            <person name="Keller J."/>
            <person name="Huneau C."/>
            <person name="Blein T."/>
            <person name="Aime D."/>
            <person name="Laguerre M."/>
            <person name="Taylor J."/>
            <person name="Schubert V."/>
            <person name="Nelson M."/>
            <person name="Geu-Flores F."/>
            <person name="Crespi M."/>
            <person name="Gallardo-Guerrero K."/>
            <person name="Delaux P.-M."/>
            <person name="Salse J."/>
            <person name="Berges H."/>
            <person name="Guyot R."/>
            <person name="Gouzy J."/>
            <person name="Peret B."/>
        </authorList>
    </citation>
    <scope>NUCLEOTIDE SEQUENCE [LARGE SCALE GENOMIC DNA]</scope>
    <source>
        <strain evidence="3">cv. Amiga</strain>
    </source>
</reference>
<dbReference type="Proteomes" id="UP000447434">
    <property type="component" value="Chromosome 1"/>
</dbReference>
<evidence type="ECO:0000313" key="2">
    <source>
        <dbReference type="EMBL" id="KAE9621140.1"/>
    </source>
</evidence>
<feature type="region of interest" description="Disordered" evidence="1">
    <location>
        <begin position="13"/>
        <end position="33"/>
    </location>
</feature>
<evidence type="ECO:0000256" key="1">
    <source>
        <dbReference type="SAM" id="MobiDB-lite"/>
    </source>
</evidence>
<organism evidence="2 3">
    <name type="scientific">Lupinus albus</name>
    <name type="common">White lupine</name>
    <name type="synonym">Lupinus termis</name>
    <dbReference type="NCBI Taxonomy" id="3870"/>
    <lineage>
        <taxon>Eukaryota</taxon>
        <taxon>Viridiplantae</taxon>
        <taxon>Streptophyta</taxon>
        <taxon>Embryophyta</taxon>
        <taxon>Tracheophyta</taxon>
        <taxon>Spermatophyta</taxon>
        <taxon>Magnoliopsida</taxon>
        <taxon>eudicotyledons</taxon>
        <taxon>Gunneridae</taxon>
        <taxon>Pentapetalae</taxon>
        <taxon>rosids</taxon>
        <taxon>fabids</taxon>
        <taxon>Fabales</taxon>
        <taxon>Fabaceae</taxon>
        <taxon>Papilionoideae</taxon>
        <taxon>50 kb inversion clade</taxon>
        <taxon>genistoids sensu lato</taxon>
        <taxon>core genistoids</taxon>
        <taxon>Genisteae</taxon>
        <taxon>Lupinus</taxon>
    </lineage>
</organism>
<gene>
    <name evidence="2" type="ORF">Lalb_Chr01g0010371</name>
</gene>
<feature type="compositionally biased region" description="Polar residues" evidence="1">
    <location>
        <begin position="73"/>
        <end position="87"/>
    </location>
</feature>
<name>A0A6A4R4X6_LUPAL</name>
<feature type="region of interest" description="Disordered" evidence="1">
    <location>
        <begin position="59"/>
        <end position="87"/>
    </location>
</feature>
<proteinExistence type="predicted"/>
<sequence length="87" mass="9455">MYTTLPLPVKRLFPGFEPMTSRSQGKQPKGYEVRGAAEGCDSLEKMALKETIDFLSSLRNDSASSKGGKRSNVDSSPASGRSLSWKV</sequence>
<protein>
    <submittedName>
        <fullName evidence="2">Uncharacterized protein</fullName>
    </submittedName>
</protein>
<dbReference type="OrthoDB" id="1939754at2759"/>
<dbReference type="EMBL" id="WOCE01000001">
    <property type="protein sequence ID" value="KAE9621140.1"/>
    <property type="molecule type" value="Genomic_DNA"/>
</dbReference>